<accession>A0A1J5NBW5</accession>
<keyword evidence="2" id="KW-0805">Transcription regulation</keyword>
<dbReference type="GO" id="GO:0006808">
    <property type="term" value="P:regulation of nitrogen utilization"/>
    <property type="evidence" value="ECO:0007669"/>
    <property type="project" value="InterPro"/>
</dbReference>
<gene>
    <name evidence="5" type="primary">glnB_2</name>
    <name evidence="5" type="ORF">BerOc1_00787</name>
</gene>
<dbReference type="RefSeq" id="WP_071544381.1">
    <property type="nucleotide sequence ID" value="NZ_LKAQ01000001.1"/>
</dbReference>
<dbReference type="AlphaFoldDB" id="A0A1J5NBW5"/>
<keyword evidence="3" id="KW-0804">Transcription</keyword>
<dbReference type="Pfam" id="PF00543">
    <property type="entry name" value="P-II"/>
    <property type="match status" value="1"/>
</dbReference>
<comment type="function">
    <text evidence="1">Could be involved in the regulation of nitrogen fixation.</text>
</comment>
<dbReference type="InterPro" id="IPR011322">
    <property type="entry name" value="N-reg_PII-like_a/b"/>
</dbReference>
<reference evidence="5 6" key="1">
    <citation type="submission" date="2015-09" db="EMBL/GenBank/DDBJ databases">
        <title>Genome of Desulfovibrio dechloracetivorans BerOc1, a mercury methylating strain isolated from highly hydrocarbons and metals contaminated coastal sediments.</title>
        <authorList>
            <person name="Goni Urriza M."/>
            <person name="Gassie C."/>
            <person name="Bouchez O."/>
            <person name="Klopp C."/>
            <person name="Ranchou-Peyruse A."/>
            <person name="Remy G."/>
        </authorList>
    </citation>
    <scope>NUCLEOTIDE SEQUENCE [LARGE SCALE GENOMIC DNA]</scope>
    <source>
        <strain evidence="5 6">BerOc1</strain>
    </source>
</reference>
<dbReference type="InterPro" id="IPR002187">
    <property type="entry name" value="N-reg_PII"/>
</dbReference>
<evidence type="ECO:0000313" key="5">
    <source>
        <dbReference type="EMBL" id="OIQ52312.1"/>
    </source>
</evidence>
<proteinExistence type="predicted"/>
<dbReference type="GO" id="GO:0005829">
    <property type="term" value="C:cytosol"/>
    <property type="evidence" value="ECO:0007669"/>
    <property type="project" value="TreeGrafter"/>
</dbReference>
<dbReference type="GO" id="GO:0005524">
    <property type="term" value="F:ATP binding"/>
    <property type="evidence" value="ECO:0007669"/>
    <property type="project" value="TreeGrafter"/>
</dbReference>
<dbReference type="SMART" id="SM00938">
    <property type="entry name" value="P-II"/>
    <property type="match status" value="1"/>
</dbReference>
<evidence type="ECO:0000313" key="6">
    <source>
        <dbReference type="Proteomes" id="UP000181901"/>
    </source>
</evidence>
<dbReference type="PANTHER" id="PTHR30115:SF13">
    <property type="entry name" value="PII-LIKE PROTEIN GLNBI"/>
    <property type="match status" value="1"/>
</dbReference>
<evidence type="ECO:0000256" key="4">
    <source>
        <dbReference type="ARBA" id="ARBA00023231"/>
    </source>
</evidence>
<dbReference type="PANTHER" id="PTHR30115">
    <property type="entry name" value="NITROGEN REGULATORY PROTEIN P-II"/>
    <property type="match status" value="1"/>
</dbReference>
<evidence type="ECO:0000256" key="3">
    <source>
        <dbReference type="ARBA" id="ARBA00023163"/>
    </source>
</evidence>
<evidence type="ECO:0000256" key="1">
    <source>
        <dbReference type="ARBA" id="ARBA00002440"/>
    </source>
</evidence>
<comment type="caution">
    <text evidence="5">The sequence shown here is derived from an EMBL/GenBank/DDBJ whole genome shotgun (WGS) entry which is preliminary data.</text>
</comment>
<dbReference type="Proteomes" id="UP000181901">
    <property type="component" value="Unassembled WGS sequence"/>
</dbReference>
<sequence>MMIMVRAIVRPEKADTVLAALMDNGFPAVTKYSVAGRGKQRGIKIGEVTYDEIPKTMLMCVVNAADKDFVINTIMDSARSGTKGAFGDGKIFVSDVEDVYTISSGVNETAAASEEAA</sequence>
<dbReference type="OrthoDB" id="9802729at2"/>
<keyword evidence="6" id="KW-1185">Reference proteome</keyword>
<dbReference type="PROSITE" id="PS51343">
    <property type="entry name" value="PII_GLNB_DOM"/>
    <property type="match status" value="1"/>
</dbReference>
<evidence type="ECO:0000256" key="2">
    <source>
        <dbReference type="ARBA" id="ARBA00023015"/>
    </source>
</evidence>
<protein>
    <submittedName>
        <fullName evidence="5">Nitrogen regulatory protein P-II</fullName>
    </submittedName>
</protein>
<dbReference type="GO" id="GO:0030234">
    <property type="term" value="F:enzyme regulator activity"/>
    <property type="evidence" value="ECO:0007669"/>
    <property type="project" value="InterPro"/>
</dbReference>
<dbReference type="EMBL" id="LKAQ01000001">
    <property type="protein sequence ID" value="OIQ52312.1"/>
    <property type="molecule type" value="Genomic_DNA"/>
</dbReference>
<organism evidence="5 6">
    <name type="scientific">Pseudodesulfovibrio hydrargyri</name>
    <dbReference type="NCBI Taxonomy" id="2125990"/>
    <lineage>
        <taxon>Bacteria</taxon>
        <taxon>Pseudomonadati</taxon>
        <taxon>Thermodesulfobacteriota</taxon>
        <taxon>Desulfovibrionia</taxon>
        <taxon>Desulfovibrionales</taxon>
        <taxon>Desulfovibrionaceae</taxon>
    </lineage>
</organism>
<name>A0A1J5NBW5_9BACT</name>
<dbReference type="Gene3D" id="3.30.70.120">
    <property type="match status" value="1"/>
</dbReference>
<dbReference type="InterPro" id="IPR015867">
    <property type="entry name" value="N-reg_PII/ATP_PRibTrfase_C"/>
</dbReference>
<dbReference type="PRINTS" id="PR00340">
    <property type="entry name" value="PIIGLNB"/>
</dbReference>
<dbReference type="SUPFAM" id="SSF54913">
    <property type="entry name" value="GlnB-like"/>
    <property type="match status" value="1"/>
</dbReference>
<keyword evidence="4" id="KW-0535">Nitrogen fixation</keyword>